<organism evidence="3 4">
    <name type="scientific">Aspergillus tanneri</name>
    <dbReference type="NCBI Taxonomy" id="1220188"/>
    <lineage>
        <taxon>Eukaryota</taxon>
        <taxon>Fungi</taxon>
        <taxon>Dikarya</taxon>
        <taxon>Ascomycota</taxon>
        <taxon>Pezizomycotina</taxon>
        <taxon>Eurotiomycetes</taxon>
        <taxon>Eurotiomycetidae</taxon>
        <taxon>Eurotiales</taxon>
        <taxon>Aspergillaceae</taxon>
        <taxon>Aspergillus</taxon>
        <taxon>Aspergillus subgen. Circumdati</taxon>
    </lineage>
</organism>
<dbReference type="EMBL" id="QUQM01000008">
    <property type="protein sequence ID" value="KAA8642044.1"/>
    <property type="molecule type" value="Genomic_DNA"/>
</dbReference>
<evidence type="ECO:0000313" key="3">
    <source>
        <dbReference type="EMBL" id="THC94950.1"/>
    </source>
</evidence>
<evidence type="ECO:0000256" key="1">
    <source>
        <dbReference type="SAM" id="SignalP"/>
    </source>
</evidence>
<dbReference type="VEuPathDB" id="FungiDB:EYZ11_005589"/>
<keyword evidence="4" id="KW-1185">Reference proteome</keyword>
<dbReference type="RefSeq" id="XP_033421406.1">
    <property type="nucleotide sequence ID" value="XM_033575551.1"/>
</dbReference>
<sequence length="176" mass="19857">MNFFIFITLFLTFFLNIVNATPLQDRDISTILDDLRKVGAGVTALNDVVKNYNPGVDRATIEKLEHTIEHDMISATREAVLNQAFNDQDSKTVTDAAMQIKPAIEDFIHDAVAKKSTFREANLIGFMHQNFFHLQSRCFPLADALQNKVNDADSKAIQEYVVQVDRAFEDAIAEFS</sequence>
<name>A0A4S3JI60_9EURO</name>
<dbReference type="AlphaFoldDB" id="A0A4S3JI60"/>
<dbReference type="Proteomes" id="UP000308092">
    <property type="component" value="Unassembled WGS sequence"/>
</dbReference>
<evidence type="ECO:0000313" key="2">
    <source>
        <dbReference type="EMBL" id="KAA8642044.1"/>
    </source>
</evidence>
<dbReference type="GeneID" id="54333685"/>
<evidence type="ECO:0000313" key="5">
    <source>
        <dbReference type="Proteomes" id="UP000324241"/>
    </source>
</evidence>
<proteinExistence type="predicted"/>
<dbReference type="PANTHER" id="PTHR38123">
    <property type="entry name" value="CELL WALL SERINE-THREONINE-RICH GALACTOMANNOPROTEIN MP1 (AFU_ORTHOLOGUE AFUA_4G03240)"/>
    <property type="match status" value="1"/>
</dbReference>
<dbReference type="Pfam" id="PF12296">
    <property type="entry name" value="HsbA"/>
    <property type="match status" value="1"/>
</dbReference>
<keyword evidence="1" id="KW-0732">Signal</keyword>
<evidence type="ECO:0000313" key="4">
    <source>
        <dbReference type="Proteomes" id="UP000308092"/>
    </source>
</evidence>
<reference evidence="3 4" key="1">
    <citation type="submission" date="2019-03" db="EMBL/GenBank/DDBJ databases">
        <title>The genome sequence of a newly discovered highly antifungal drug resistant Aspergillus species, Aspergillus tanneri NIH 1004.</title>
        <authorList>
            <person name="Mounaud S."/>
            <person name="Singh I."/>
            <person name="Joardar V."/>
            <person name="Pakala S."/>
            <person name="Pakala S."/>
            <person name="Venepally P."/>
            <person name="Hoover J."/>
            <person name="Nierman W."/>
            <person name="Chung J."/>
            <person name="Losada L."/>
        </authorList>
    </citation>
    <scope>NUCLEOTIDE SEQUENCE [LARGE SCALE GENOMIC DNA]</scope>
    <source>
        <strain evidence="3 4">NIH1004</strain>
    </source>
</reference>
<dbReference type="PANTHER" id="PTHR38123:SF1">
    <property type="entry name" value="HYDROPHOBIC SURFACE BINDING PROTEIN"/>
    <property type="match status" value="1"/>
</dbReference>
<dbReference type="Gene3D" id="1.20.1280.140">
    <property type="match status" value="1"/>
</dbReference>
<dbReference type="OrthoDB" id="4457379at2759"/>
<accession>A0A4S3JI60</accession>
<evidence type="ECO:0008006" key="6">
    <source>
        <dbReference type="Google" id="ProtNLM"/>
    </source>
</evidence>
<feature type="chain" id="PRO_5044089221" description="Hydrophobic surface binding protein" evidence="1">
    <location>
        <begin position="21"/>
        <end position="176"/>
    </location>
</feature>
<reference evidence="2 5" key="2">
    <citation type="submission" date="2019-08" db="EMBL/GenBank/DDBJ databases">
        <title>The genome sequence of a newly discovered highly antifungal drug resistant Aspergillus species, Aspergillus tanneri NIH 1004.</title>
        <authorList>
            <person name="Mounaud S."/>
            <person name="Singh I."/>
            <person name="Joardar V."/>
            <person name="Pakala S."/>
            <person name="Pakala S."/>
            <person name="Venepally P."/>
            <person name="Chung J.K."/>
            <person name="Losada L."/>
            <person name="Nierman W.C."/>
        </authorList>
    </citation>
    <scope>NUCLEOTIDE SEQUENCE [LARGE SCALE GENOMIC DNA]</scope>
    <source>
        <strain evidence="2 5">NIH1004</strain>
    </source>
</reference>
<dbReference type="Proteomes" id="UP000324241">
    <property type="component" value="Unassembled WGS sequence"/>
</dbReference>
<dbReference type="EMBL" id="SOSA01000181">
    <property type="protein sequence ID" value="THC94950.1"/>
    <property type="molecule type" value="Genomic_DNA"/>
</dbReference>
<dbReference type="GO" id="GO:0005576">
    <property type="term" value="C:extracellular region"/>
    <property type="evidence" value="ECO:0007669"/>
    <property type="project" value="TreeGrafter"/>
</dbReference>
<feature type="signal peptide" evidence="1">
    <location>
        <begin position="1"/>
        <end position="20"/>
    </location>
</feature>
<dbReference type="InterPro" id="IPR021054">
    <property type="entry name" value="Cell_wall_mannoprotein_1"/>
</dbReference>
<protein>
    <recommendedName>
        <fullName evidence="6">Hydrophobic surface binding protein</fullName>
    </recommendedName>
</protein>
<gene>
    <name evidence="2" type="ORF">ATNIH1004_010984</name>
    <name evidence="3" type="ORF">EYZ11_005589</name>
</gene>
<comment type="caution">
    <text evidence="3">The sequence shown here is derived from an EMBL/GenBank/DDBJ whole genome shotgun (WGS) entry which is preliminary data.</text>
</comment>